<dbReference type="Pfam" id="PF00528">
    <property type="entry name" value="BPD_transp_1"/>
    <property type="match status" value="1"/>
</dbReference>
<evidence type="ECO:0000313" key="12">
    <source>
        <dbReference type="Proteomes" id="UP000220922"/>
    </source>
</evidence>
<feature type="transmembrane region" description="Helical" evidence="9">
    <location>
        <begin position="82"/>
        <end position="113"/>
    </location>
</feature>
<evidence type="ECO:0000256" key="5">
    <source>
        <dbReference type="ARBA" id="ARBA00022692"/>
    </source>
</evidence>
<sequence length="398" mass="43826">MATAAPPVQKTTIPFWRDTRILAILFQVLFVVLVVGVLWFFYTTMMAGLRQANLLPSFAFLSQPASFSIGESVIAYDPSNTYGYALLIGVLNTIRVAIAGVILATIIGIILGISRLSENWLLRNVATVYVEIVRNVPLLLQLFMWLALTQTFPRQQDSISIFGLIYLHNRGVTMAWPETGSDFGAWVPWLWLGLLAGIAFYVVRRIQFARRDRPGVAMPQAFLLAGAIVTIGYLFVGLTNGEWPLSLSIPELQRFNFVGGIGLTPGFAALLAGLVIYTSVFIGEIVRSGIQAVNKGQREAARALGLTPGQTLRLVIFPQALRIMIPPMTSQYLNLTKNSSLAVAVGYPDLFSIAGTTLNQTGQTVPVIMMVMAAYLTVSLVTSLFMNWYNKRIQLVER</sequence>
<keyword evidence="12" id="KW-1185">Reference proteome</keyword>
<evidence type="ECO:0000259" key="10">
    <source>
        <dbReference type="PROSITE" id="PS50928"/>
    </source>
</evidence>
<evidence type="ECO:0000256" key="7">
    <source>
        <dbReference type="ARBA" id="ARBA00022989"/>
    </source>
</evidence>
<dbReference type="RefSeq" id="WP_097651097.1">
    <property type="nucleotide sequence ID" value="NZ_LYXE01000046.1"/>
</dbReference>
<evidence type="ECO:0000256" key="1">
    <source>
        <dbReference type="ARBA" id="ARBA00004651"/>
    </source>
</evidence>
<dbReference type="PANTHER" id="PTHR30614">
    <property type="entry name" value="MEMBRANE COMPONENT OF AMINO ACID ABC TRANSPORTER"/>
    <property type="match status" value="1"/>
</dbReference>
<keyword evidence="8 9" id="KW-0472">Membrane</keyword>
<feature type="domain" description="ABC transmembrane type-1" evidence="10">
    <location>
        <begin position="90"/>
        <end position="386"/>
    </location>
</feature>
<feature type="transmembrane region" description="Helical" evidence="9">
    <location>
        <begin position="303"/>
        <end position="325"/>
    </location>
</feature>
<evidence type="ECO:0000313" key="11">
    <source>
        <dbReference type="EMBL" id="PDW00332.1"/>
    </source>
</evidence>
<gene>
    <name evidence="11" type="ORF">A9Q02_10055</name>
</gene>
<evidence type="ECO:0000256" key="4">
    <source>
        <dbReference type="ARBA" id="ARBA00022475"/>
    </source>
</evidence>
<dbReference type="PANTHER" id="PTHR30614:SF37">
    <property type="entry name" value="AMINO-ACID ABC TRANSPORTER PERMEASE PROTEIN YHDX-RELATED"/>
    <property type="match status" value="1"/>
</dbReference>
<dbReference type="EMBL" id="LYXE01000046">
    <property type="protein sequence ID" value="PDW00332.1"/>
    <property type="molecule type" value="Genomic_DNA"/>
</dbReference>
<keyword evidence="6" id="KW-0029">Amino-acid transport</keyword>
<keyword evidence="7 9" id="KW-1133">Transmembrane helix</keyword>
<keyword evidence="5 9" id="KW-0812">Transmembrane</keyword>
<proteinExistence type="inferred from homology"/>
<feature type="transmembrane region" description="Helical" evidence="9">
    <location>
        <begin position="367"/>
        <end position="389"/>
    </location>
</feature>
<organism evidence="11 12">
    <name type="scientific">Candidatus Chloroploca asiatica</name>
    <dbReference type="NCBI Taxonomy" id="1506545"/>
    <lineage>
        <taxon>Bacteria</taxon>
        <taxon>Bacillati</taxon>
        <taxon>Chloroflexota</taxon>
        <taxon>Chloroflexia</taxon>
        <taxon>Chloroflexales</taxon>
        <taxon>Chloroflexineae</taxon>
        <taxon>Oscillochloridaceae</taxon>
        <taxon>Candidatus Chloroploca</taxon>
    </lineage>
</organism>
<dbReference type="Gene3D" id="1.10.3720.10">
    <property type="entry name" value="MetI-like"/>
    <property type="match status" value="2"/>
</dbReference>
<dbReference type="InterPro" id="IPR000515">
    <property type="entry name" value="MetI-like"/>
</dbReference>
<feature type="transmembrane region" description="Helical" evidence="9">
    <location>
        <begin position="20"/>
        <end position="42"/>
    </location>
</feature>
<feature type="transmembrane region" description="Helical" evidence="9">
    <location>
        <begin position="183"/>
        <end position="203"/>
    </location>
</feature>
<evidence type="ECO:0000256" key="8">
    <source>
        <dbReference type="ARBA" id="ARBA00023136"/>
    </source>
</evidence>
<dbReference type="OrthoDB" id="9805999at2"/>
<dbReference type="PROSITE" id="PS50928">
    <property type="entry name" value="ABC_TM1"/>
    <property type="match status" value="1"/>
</dbReference>
<name>A0A2H3L1K8_9CHLR</name>
<dbReference type="Proteomes" id="UP000220922">
    <property type="component" value="Unassembled WGS sequence"/>
</dbReference>
<dbReference type="InterPro" id="IPR010065">
    <property type="entry name" value="AA_ABC_transptr_permease_3TM"/>
</dbReference>
<dbReference type="GO" id="GO:0043190">
    <property type="term" value="C:ATP-binding cassette (ABC) transporter complex"/>
    <property type="evidence" value="ECO:0007669"/>
    <property type="project" value="InterPro"/>
</dbReference>
<accession>A0A2H3L1K8</accession>
<evidence type="ECO:0000256" key="3">
    <source>
        <dbReference type="ARBA" id="ARBA00022448"/>
    </source>
</evidence>
<evidence type="ECO:0000256" key="2">
    <source>
        <dbReference type="ARBA" id="ARBA00010072"/>
    </source>
</evidence>
<keyword evidence="4" id="KW-1003">Cell membrane</keyword>
<protein>
    <submittedName>
        <fullName evidence="11">Polar amino acid ABC transporter permease</fullName>
    </submittedName>
</protein>
<evidence type="ECO:0000256" key="9">
    <source>
        <dbReference type="RuleBase" id="RU363032"/>
    </source>
</evidence>
<comment type="subcellular location">
    <subcellularLocation>
        <location evidence="1 9">Cell membrane</location>
        <topology evidence="1 9">Multi-pass membrane protein</topology>
    </subcellularLocation>
</comment>
<keyword evidence="3 9" id="KW-0813">Transport</keyword>
<dbReference type="AlphaFoldDB" id="A0A2H3L1K8"/>
<comment type="caution">
    <text evidence="11">The sequence shown here is derived from an EMBL/GenBank/DDBJ whole genome shotgun (WGS) entry which is preliminary data.</text>
</comment>
<feature type="transmembrane region" description="Helical" evidence="9">
    <location>
        <begin position="125"/>
        <end position="148"/>
    </location>
</feature>
<comment type="similarity">
    <text evidence="2">Belongs to the binding-protein-dependent transport system permease family. HisMQ subfamily.</text>
</comment>
<dbReference type="GO" id="GO:0022857">
    <property type="term" value="F:transmembrane transporter activity"/>
    <property type="evidence" value="ECO:0007669"/>
    <property type="project" value="InterPro"/>
</dbReference>
<evidence type="ECO:0000256" key="6">
    <source>
        <dbReference type="ARBA" id="ARBA00022970"/>
    </source>
</evidence>
<feature type="transmembrane region" description="Helical" evidence="9">
    <location>
        <begin position="255"/>
        <end position="282"/>
    </location>
</feature>
<feature type="transmembrane region" description="Helical" evidence="9">
    <location>
        <begin position="215"/>
        <end position="235"/>
    </location>
</feature>
<dbReference type="InterPro" id="IPR043429">
    <property type="entry name" value="ArtM/GltK/GlnP/TcyL/YhdX-like"/>
</dbReference>
<dbReference type="InterPro" id="IPR035906">
    <property type="entry name" value="MetI-like_sf"/>
</dbReference>
<reference evidence="11 12" key="1">
    <citation type="submission" date="2016-05" db="EMBL/GenBank/DDBJ databases">
        <authorList>
            <person name="Lavstsen T."/>
            <person name="Jespersen J.S."/>
        </authorList>
    </citation>
    <scope>NUCLEOTIDE SEQUENCE [LARGE SCALE GENOMIC DNA]</scope>
    <source>
        <strain evidence="11 12">B7-9</strain>
    </source>
</reference>
<dbReference type="GO" id="GO:0006865">
    <property type="term" value="P:amino acid transport"/>
    <property type="evidence" value="ECO:0007669"/>
    <property type="project" value="UniProtKB-KW"/>
</dbReference>
<dbReference type="SUPFAM" id="SSF161098">
    <property type="entry name" value="MetI-like"/>
    <property type="match status" value="1"/>
</dbReference>
<dbReference type="CDD" id="cd06261">
    <property type="entry name" value="TM_PBP2"/>
    <property type="match status" value="1"/>
</dbReference>
<dbReference type="NCBIfam" id="TIGR01726">
    <property type="entry name" value="HEQRo_perm_3TM"/>
    <property type="match status" value="1"/>
</dbReference>